<organism evidence="1 2">
    <name type="scientific">Pseudomonas putida</name>
    <name type="common">Arthrobacter siderocapsulatus</name>
    <dbReference type="NCBI Taxonomy" id="303"/>
    <lineage>
        <taxon>Bacteria</taxon>
        <taxon>Pseudomonadati</taxon>
        <taxon>Pseudomonadota</taxon>
        <taxon>Gammaproteobacteria</taxon>
        <taxon>Pseudomonadales</taxon>
        <taxon>Pseudomonadaceae</taxon>
        <taxon>Pseudomonas</taxon>
    </lineage>
</organism>
<reference evidence="1 2" key="1">
    <citation type="submission" date="2016-08" db="EMBL/GenBank/DDBJ databases">
        <authorList>
            <person name="Seilhamer J.J."/>
        </authorList>
    </citation>
    <scope>NUCLEOTIDE SEQUENCE [LARGE SCALE GENOMIC DNA]</scope>
    <source>
        <strain evidence="1 2">KH-21-114</strain>
    </source>
</reference>
<dbReference type="RefSeq" id="WP_103446918.1">
    <property type="nucleotide sequence ID" value="NZ_MINH01000019.1"/>
</dbReference>
<comment type="caution">
    <text evidence="1">The sequence shown here is derived from an EMBL/GenBank/DDBJ whole genome shotgun (WGS) entry which is preliminary data.</text>
</comment>
<dbReference type="Proteomes" id="UP000237230">
    <property type="component" value="Unassembled WGS sequence"/>
</dbReference>
<reference evidence="1 2" key="2">
    <citation type="submission" date="2018-03" db="EMBL/GenBank/DDBJ databases">
        <title>Draft genome of Pseudomonas putida strain KH-21-114.</title>
        <authorList>
            <person name="Yoshizawa S."/>
            <person name="Khan N.H."/>
            <person name="Nishimura M."/>
            <person name="Chiura H.X."/>
            <person name="Ogura Y."/>
            <person name="Hayashi T."/>
            <person name="Kogure K."/>
        </authorList>
    </citation>
    <scope>NUCLEOTIDE SEQUENCE [LARGE SCALE GENOMIC DNA]</scope>
    <source>
        <strain evidence="1 2">KH-21-114</strain>
    </source>
</reference>
<accession>A0A2S3X3H1</accession>
<dbReference type="OrthoDB" id="2489132at2"/>
<evidence type="ECO:0000313" key="2">
    <source>
        <dbReference type="Proteomes" id="UP000237230"/>
    </source>
</evidence>
<evidence type="ECO:0000313" key="1">
    <source>
        <dbReference type="EMBL" id="POG10140.1"/>
    </source>
</evidence>
<dbReference type="AlphaFoldDB" id="A0A2S3X3H1"/>
<dbReference type="EMBL" id="MINH01000019">
    <property type="protein sequence ID" value="POG10140.1"/>
    <property type="molecule type" value="Genomic_DNA"/>
</dbReference>
<name>A0A2S3X3H1_PSEPU</name>
<proteinExistence type="predicted"/>
<sequence>MPTSPASWRLVTSLTLPLVDQGRVVAVIGLDIDLATLRRDAEKAATALYDGQGDIAIVSTAGLLALPWSPTKYAVRPGRALGARRSASS</sequence>
<gene>
    <name evidence="1" type="ORF">BGP84_10505</name>
</gene>
<protein>
    <submittedName>
        <fullName evidence="1">Uncharacterized protein</fullName>
    </submittedName>
</protein>